<evidence type="ECO:0000256" key="1">
    <source>
        <dbReference type="ARBA" id="ARBA00001970"/>
    </source>
</evidence>
<feature type="signal peptide" evidence="10">
    <location>
        <begin position="1"/>
        <end position="28"/>
    </location>
</feature>
<dbReference type="Proteomes" id="UP000033566">
    <property type="component" value="Chromosome"/>
</dbReference>
<dbReference type="PANTHER" id="PTHR30521:SF4">
    <property type="entry name" value="DEFERROCHELATASE"/>
    <property type="match status" value="1"/>
</dbReference>
<dbReference type="GO" id="GO:0046872">
    <property type="term" value="F:metal ion binding"/>
    <property type="evidence" value="ECO:0007669"/>
    <property type="project" value="UniProtKB-KW"/>
</dbReference>
<name>A0A0F6QYL2_9CORY</name>
<keyword evidence="3" id="KW-0349">Heme</keyword>
<evidence type="ECO:0000313" key="12">
    <source>
        <dbReference type="Proteomes" id="UP000033566"/>
    </source>
</evidence>
<evidence type="ECO:0000256" key="3">
    <source>
        <dbReference type="ARBA" id="ARBA00022617"/>
    </source>
</evidence>
<dbReference type="GO" id="GO:0005829">
    <property type="term" value="C:cytosol"/>
    <property type="evidence" value="ECO:0007669"/>
    <property type="project" value="TreeGrafter"/>
</dbReference>
<evidence type="ECO:0000256" key="9">
    <source>
        <dbReference type="SAM" id="MobiDB-lite"/>
    </source>
</evidence>
<dbReference type="RefSeq" id="WP_035104849.1">
    <property type="nucleotide sequence ID" value="NZ_CP011311.1"/>
</dbReference>
<dbReference type="PROSITE" id="PS51318">
    <property type="entry name" value="TAT"/>
    <property type="match status" value="1"/>
</dbReference>
<dbReference type="PATRIC" id="fig|161896.4.peg.1315"/>
<dbReference type="SUPFAM" id="SSF54909">
    <property type="entry name" value="Dimeric alpha+beta barrel"/>
    <property type="match status" value="1"/>
</dbReference>
<feature type="region of interest" description="Disordered" evidence="9">
    <location>
        <begin position="264"/>
        <end position="294"/>
    </location>
</feature>
<dbReference type="NCBIfam" id="TIGR01409">
    <property type="entry name" value="TAT_signal_seq"/>
    <property type="match status" value="1"/>
</dbReference>
<dbReference type="PANTHER" id="PTHR30521">
    <property type="entry name" value="DEFERROCHELATASE/PEROXIDASE"/>
    <property type="match status" value="1"/>
</dbReference>
<reference evidence="11 12" key="1">
    <citation type="journal article" date="2015" name="Genome Announc.">
        <title>Complete Genome Sequence of Corynebacterium camporealensis DSM 44610, Isolated from the Milk of a Manchega Sheep with Subclinical Mastitis.</title>
        <authorList>
            <person name="Ruckert C."/>
            <person name="Albersmeier A."/>
            <person name="Winkler A."/>
            <person name="Tauch A."/>
        </authorList>
    </citation>
    <scope>NUCLEOTIDE SEQUENCE [LARGE SCALE GENOMIC DNA]</scope>
    <source>
        <strain evidence="11 12">DSM 44610</strain>
    </source>
</reference>
<feature type="chain" id="PRO_5002509033" evidence="10">
    <location>
        <begin position="29"/>
        <end position="408"/>
    </location>
</feature>
<keyword evidence="4" id="KW-0479">Metal-binding</keyword>
<dbReference type="InterPro" id="IPR006311">
    <property type="entry name" value="TAT_signal"/>
</dbReference>
<comment type="similarity">
    <text evidence="8">Belongs to the DyP-type peroxidase family.</text>
</comment>
<dbReference type="InterPro" id="IPR019546">
    <property type="entry name" value="TAT_signal_bac_arc"/>
</dbReference>
<dbReference type="PROSITE" id="PS51257">
    <property type="entry name" value="PROKAR_LIPOPROTEIN"/>
    <property type="match status" value="1"/>
</dbReference>
<sequence length="408" mass="44639">MTGVSRRGFLGGATIAAGAAAVAGCSNAEEDAPAVSAAETDNPVLKDAIVPFDGEHQAGISTPVQANLQLVGFDLQEGVDKQGLANLLRLWTADARNLCTGETPLGSLEPEMVQAPSNLTITCGLGEPVFELLDVDKPEWLGDVREFERDELDPQWGQTDLVLQICCDDPVMGSHALRHMVRAGSSYADVVWLQSGFSDAFGAREKSETPRNLFGQIDGTVNPREPQEFADQVWIDEGPEWAQGGSAMVVRRIRMNLDTWEELDRPSREDSVGRKLSDGAPLTGNDEHDEPDLEATDKYGLPVINPNSHMALSRPPADKPNQKLLRRPYNYDLPPDPQTPDQLSNAGLIFICYQKDPTEQFEPIQARLDESDILNTWISHIGSAMYFCPPGTEGESWWAESLVDSAKL</sequence>
<organism evidence="11 12">
    <name type="scientific">Corynebacterium camporealensis</name>
    <dbReference type="NCBI Taxonomy" id="161896"/>
    <lineage>
        <taxon>Bacteria</taxon>
        <taxon>Bacillati</taxon>
        <taxon>Actinomycetota</taxon>
        <taxon>Actinomycetes</taxon>
        <taxon>Mycobacteriales</taxon>
        <taxon>Corynebacteriaceae</taxon>
        <taxon>Corynebacterium</taxon>
    </lineage>
</organism>
<dbReference type="EC" id="1.11.1.19" evidence="11"/>
<evidence type="ECO:0000256" key="8">
    <source>
        <dbReference type="ARBA" id="ARBA00025737"/>
    </source>
</evidence>
<accession>A0A0F6QYL2</accession>
<evidence type="ECO:0000256" key="10">
    <source>
        <dbReference type="SAM" id="SignalP"/>
    </source>
</evidence>
<gene>
    <name evidence="11" type="ORF">UL81_06700</name>
</gene>
<feature type="compositionally biased region" description="Basic and acidic residues" evidence="9">
    <location>
        <begin position="264"/>
        <end position="277"/>
    </location>
</feature>
<keyword evidence="5 10" id="KW-0732">Signal</keyword>
<dbReference type="OrthoDB" id="9781066at2"/>
<dbReference type="InterPro" id="IPR048327">
    <property type="entry name" value="Dyp_perox_N"/>
</dbReference>
<keyword evidence="12" id="KW-1185">Reference proteome</keyword>
<evidence type="ECO:0000256" key="6">
    <source>
        <dbReference type="ARBA" id="ARBA00023002"/>
    </source>
</evidence>
<evidence type="ECO:0000256" key="4">
    <source>
        <dbReference type="ARBA" id="ARBA00022723"/>
    </source>
</evidence>
<dbReference type="Pfam" id="PF20628">
    <property type="entry name" value="Dyp_perox_C"/>
    <property type="match status" value="1"/>
</dbReference>
<dbReference type="Pfam" id="PF04261">
    <property type="entry name" value="Dyp_perox_N"/>
    <property type="match status" value="1"/>
</dbReference>
<evidence type="ECO:0000256" key="7">
    <source>
        <dbReference type="ARBA" id="ARBA00023004"/>
    </source>
</evidence>
<proteinExistence type="inferred from homology"/>
<dbReference type="InterPro" id="IPR011008">
    <property type="entry name" value="Dimeric_a/b-barrel"/>
</dbReference>
<dbReference type="STRING" id="161896.UL81_06700"/>
<dbReference type="HOGENOM" id="CLU_039488_1_2_11"/>
<dbReference type="GO" id="GO:0020037">
    <property type="term" value="F:heme binding"/>
    <property type="evidence" value="ECO:0007669"/>
    <property type="project" value="InterPro"/>
</dbReference>
<protein>
    <submittedName>
        <fullName evidence="11">Dyp-type peroxidase family</fullName>
        <ecNumber evidence="11">1.11.1.19</ecNumber>
    </submittedName>
</protein>
<dbReference type="InterPro" id="IPR006314">
    <property type="entry name" value="Dyp_peroxidase"/>
</dbReference>
<dbReference type="PROSITE" id="PS51404">
    <property type="entry name" value="DYP_PEROXIDASE"/>
    <property type="match status" value="1"/>
</dbReference>
<evidence type="ECO:0000256" key="2">
    <source>
        <dbReference type="ARBA" id="ARBA00022559"/>
    </source>
</evidence>
<keyword evidence="7" id="KW-0408">Iron</keyword>
<evidence type="ECO:0000313" key="11">
    <source>
        <dbReference type="EMBL" id="AKE39303.1"/>
    </source>
</evidence>
<dbReference type="InterPro" id="IPR048328">
    <property type="entry name" value="Dyp_perox_C"/>
</dbReference>
<dbReference type="KEGG" id="ccj:UL81_06700"/>
<keyword evidence="2 11" id="KW-0575">Peroxidase</keyword>
<dbReference type="EMBL" id="CP011311">
    <property type="protein sequence ID" value="AKE39303.1"/>
    <property type="molecule type" value="Genomic_DNA"/>
</dbReference>
<comment type="cofactor">
    <cofactor evidence="1">
        <name>heme b</name>
        <dbReference type="ChEBI" id="CHEBI:60344"/>
    </cofactor>
</comment>
<dbReference type="NCBIfam" id="TIGR01413">
    <property type="entry name" value="Dyp_perox_fam"/>
    <property type="match status" value="1"/>
</dbReference>
<keyword evidence="6 11" id="KW-0560">Oxidoreductase</keyword>
<evidence type="ECO:0000256" key="5">
    <source>
        <dbReference type="ARBA" id="ARBA00022729"/>
    </source>
</evidence>
<dbReference type="GO" id="GO:0004601">
    <property type="term" value="F:peroxidase activity"/>
    <property type="evidence" value="ECO:0007669"/>
    <property type="project" value="UniProtKB-KW"/>
</dbReference>
<dbReference type="AlphaFoldDB" id="A0A0F6QYL2"/>